<protein>
    <submittedName>
        <fullName evidence="3">Uncharacterized protein</fullName>
    </submittedName>
</protein>
<feature type="transmembrane region" description="Helical" evidence="2">
    <location>
        <begin position="20"/>
        <end position="42"/>
    </location>
</feature>
<gene>
    <name evidence="3" type="ORF">D1010_09560</name>
</gene>
<dbReference type="EMBL" id="CP045143">
    <property type="protein sequence ID" value="QFR23634.1"/>
    <property type="molecule type" value="Genomic_DNA"/>
</dbReference>
<dbReference type="KEGG" id="lhb:D1010_09560"/>
<evidence type="ECO:0000256" key="2">
    <source>
        <dbReference type="SAM" id="Phobius"/>
    </source>
</evidence>
<dbReference type="AlphaFoldDB" id="A0A5P8M5T4"/>
<proteinExistence type="predicted"/>
<reference evidence="3 4" key="1">
    <citation type="submission" date="2019-10" db="EMBL/GenBank/DDBJ databases">
        <title>The completed genome of Lactobacillus harbinensis M1.</title>
        <authorList>
            <person name="Zheng Y."/>
        </authorList>
    </citation>
    <scope>NUCLEOTIDE SEQUENCE [LARGE SCALE GENOMIC DNA]</scope>
    <source>
        <strain evidence="3 4">M1</strain>
    </source>
</reference>
<evidence type="ECO:0000313" key="3">
    <source>
        <dbReference type="EMBL" id="QFR23634.1"/>
    </source>
</evidence>
<keyword evidence="2" id="KW-0472">Membrane</keyword>
<organism evidence="3 4">
    <name type="scientific">Schleiferilactobacillus harbinensis</name>
    <dbReference type="NCBI Taxonomy" id="304207"/>
    <lineage>
        <taxon>Bacteria</taxon>
        <taxon>Bacillati</taxon>
        <taxon>Bacillota</taxon>
        <taxon>Bacilli</taxon>
        <taxon>Lactobacillales</taxon>
        <taxon>Lactobacillaceae</taxon>
        <taxon>Schleiferilactobacillus</taxon>
    </lineage>
</organism>
<dbReference type="RefSeq" id="WP_152260836.1">
    <property type="nucleotide sequence ID" value="NZ_CP045143.1"/>
</dbReference>
<keyword evidence="2" id="KW-1133">Transmembrane helix</keyword>
<evidence type="ECO:0000256" key="1">
    <source>
        <dbReference type="SAM" id="MobiDB-lite"/>
    </source>
</evidence>
<feature type="compositionally biased region" description="Polar residues" evidence="1">
    <location>
        <begin position="240"/>
        <end position="256"/>
    </location>
</feature>
<evidence type="ECO:0000313" key="4">
    <source>
        <dbReference type="Proteomes" id="UP000326779"/>
    </source>
</evidence>
<name>A0A5P8M5T4_9LACO</name>
<sequence length="293" mass="32439">MSRKLKNRVDKYYRKGHVQWLLLGLTGALMLCLFVSIAAGFVGPRQANLSVSDTPTVSLNGSTGVSVVQKKYNAKNQLLRMDLLISDSDTAGELSAQGIKDMANLKVSGRAGTIGAHAKPLVTTVRMVAADYYVAYVRNVPNNFGALRLTLTLTLKNKLLENTIVADGKAMSVAIDTQQKGVGKDDRLMIQPDTKLATEYADYRIKDWQKQIRKLAEKNVALDADAAQNKKLIKKLRAQMETQTSADQTETQNQIDTYEDDTTQDKTKISANNDQIRSLKERIAKLESTDQQD</sequence>
<feature type="region of interest" description="Disordered" evidence="1">
    <location>
        <begin position="240"/>
        <end position="274"/>
    </location>
</feature>
<accession>A0A5P8M5T4</accession>
<dbReference type="Proteomes" id="UP000326779">
    <property type="component" value="Chromosome"/>
</dbReference>
<keyword evidence="2" id="KW-0812">Transmembrane</keyword>